<proteinExistence type="predicted"/>
<keyword evidence="2" id="KW-0378">Hydrolase</keyword>
<dbReference type="PANTHER" id="PTHR43433:SF5">
    <property type="entry name" value="AB HYDROLASE-1 DOMAIN-CONTAINING PROTEIN"/>
    <property type="match status" value="1"/>
</dbReference>
<dbReference type="InterPro" id="IPR029058">
    <property type="entry name" value="AB_hydrolase_fold"/>
</dbReference>
<dbReference type="PANTHER" id="PTHR43433">
    <property type="entry name" value="HYDROLASE, ALPHA/BETA FOLD FAMILY PROTEIN"/>
    <property type="match status" value="1"/>
</dbReference>
<reference evidence="2 3" key="1">
    <citation type="submission" date="2014-05" db="EMBL/GenBank/DDBJ databases">
        <title>Draft Genome Sequence of Nitratireductor basaltis Strain UMTGB225, A Marine Bacterium Isolated from Green Barrel Tunicate.</title>
        <authorList>
            <person name="Gan H.Y."/>
        </authorList>
    </citation>
    <scope>NUCLEOTIDE SEQUENCE [LARGE SCALE GENOMIC DNA]</scope>
    <source>
        <strain evidence="2 3">UMTGB225</strain>
    </source>
</reference>
<gene>
    <name evidence="2" type="ORF">EL18_01085</name>
</gene>
<evidence type="ECO:0000313" key="2">
    <source>
        <dbReference type="EMBL" id="KFB10057.1"/>
    </source>
</evidence>
<dbReference type="InterPro" id="IPR050471">
    <property type="entry name" value="AB_hydrolase"/>
</dbReference>
<organism evidence="2 3">
    <name type="scientific">Nitratireductor basaltis</name>
    <dbReference type="NCBI Taxonomy" id="472175"/>
    <lineage>
        <taxon>Bacteria</taxon>
        <taxon>Pseudomonadati</taxon>
        <taxon>Pseudomonadota</taxon>
        <taxon>Alphaproteobacteria</taxon>
        <taxon>Hyphomicrobiales</taxon>
        <taxon>Phyllobacteriaceae</taxon>
        <taxon>Nitratireductor</taxon>
    </lineage>
</organism>
<dbReference type="Gene3D" id="3.40.50.1820">
    <property type="entry name" value="alpha/beta hydrolase"/>
    <property type="match status" value="1"/>
</dbReference>
<evidence type="ECO:0000259" key="1">
    <source>
        <dbReference type="Pfam" id="PF00561"/>
    </source>
</evidence>
<dbReference type="Proteomes" id="UP000053675">
    <property type="component" value="Unassembled WGS sequence"/>
</dbReference>
<dbReference type="PRINTS" id="PR00111">
    <property type="entry name" value="ABHYDROLASE"/>
</dbReference>
<dbReference type="OrthoDB" id="9804723at2"/>
<keyword evidence="3" id="KW-1185">Reference proteome</keyword>
<sequence>MKSFQRDGRDIAFIDKGEGEPILLIHGFASNHFVNWVAPGWVKTLRDAGYRAIALDNLGHGSSGKSHDPEDYAPPAMAADAVALLDHLGISAAHVMGYSMGARITAFLARDYPDRVKSIILGGLGLGMVEGVGEWDEIADALRAPDPATVTGERPRMFRTFADQTKSDRLALAACIQTSRALLTPEDMARIDMPALVAVGTRDDIAGNPAPLAEMMPHGQSFDIQGRDHMLSVGDRTFKKRALEFLESVR</sequence>
<feature type="domain" description="AB hydrolase-1" evidence="1">
    <location>
        <begin position="21"/>
        <end position="146"/>
    </location>
</feature>
<evidence type="ECO:0000313" key="3">
    <source>
        <dbReference type="Proteomes" id="UP000053675"/>
    </source>
</evidence>
<dbReference type="STRING" id="472175.EL18_01085"/>
<dbReference type="Pfam" id="PF00561">
    <property type="entry name" value="Abhydrolase_1"/>
    <property type="match status" value="1"/>
</dbReference>
<dbReference type="PATRIC" id="fig|472175.3.peg.1094"/>
<accession>A0A084UAS1</accession>
<protein>
    <submittedName>
        <fullName evidence="2">Alpha/beta hydrolase</fullName>
    </submittedName>
</protein>
<dbReference type="RefSeq" id="WP_036480563.1">
    <property type="nucleotide sequence ID" value="NZ_JMQM01000001.1"/>
</dbReference>
<dbReference type="eggNOG" id="COG0596">
    <property type="taxonomic scope" value="Bacteria"/>
</dbReference>
<comment type="caution">
    <text evidence="2">The sequence shown here is derived from an EMBL/GenBank/DDBJ whole genome shotgun (WGS) entry which is preliminary data.</text>
</comment>
<dbReference type="SUPFAM" id="SSF53474">
    <property type="entry name" value="alpha/beta-Hydrolases"/>
    <property type="match status" value="1"/>
</dbReference>
<dbReference type="InterPro" id="IPR000073">
    <property type="entry name" value="AB_hydrolase_1"/>
</dbReference>
<dbReference type="GO" id="GO:0004806">
    <property type="term" value="F:triacylglycerol lipase activity"/>
    <property type="evidence" value="ECO:0007669"/>
    <property type="project" value="TreeGrafter"/>
</dbReference>
<name>A0A084UAS1_9HYPH</name>
<dbReference type="AlphaFoldDB" id="A0A084UAS1"/>
<dbReference type="GO" id="GO:0046503">
    <property type="term" value="P:glycerolipid catabolic process"/>
    <property type="evidence" value="ECO:0007669"/>
    <property type="project" value="TreeGrafter"/>
</dbReference>
<dbReference type="EMBL" id="JMQM01000001">
    <property type="protein sequence ID" value="KFB10057.1"/>
    <property type="molecule type" value="Genomic_DNA"/>
</dbReference>